<evidence type="ECO:0000313" key="9">
    <source>
        <dbReference type="EMBL" id="OGK30946.1"/>
    </source>
</evidence>
<dbReference type="Gene3D" id="2.40.30.30">
    <property type="entry name" value="Riboflavin kinase-like"/>
    <property type="match status" value="1"/>
</dbReference>
<dbReference type="InterPro" id="IPR015865">
    <property type="entry name" value="Riboflavin_kinase_bac/euk"/>
</dbReference>
<organism evidence="9 10">
    <name type="scientific">Candidatus Roizmanbacteria bacterium RIFCSPHIGHO2_12_FULL_33_9</name>
    <dbReference type="NCBI Taxonomy" id="1802045"/>
    <lineage>
        <taxon>Bacteria</taxon>
        <taxon>Candidatus Roizmaniibacteriota</taxon>
    </lineage>
</organism>
<feature type="domain" description="Riboflavin kinase" evidence="8">
    <location>
        <begin position="1"/>
        <end position="123"/>
    </location>
</feature>
<keyword evidence="6" id="KW-0067">ATP-binding</keyword>
<evidence type="ECO:0000256" key="7">
    <source>
        <dbReference type="ARBA" id="ARBA00047880"/>
    </source>
</evidence>
<evidence type="ECO:0000256" key="2">
    <source>
        <dbReference type="ARBA" id="ARBA00022630"/>
    </source>
</evidence>
<dbReference type="SMART" id="SM00904">
    <property type="entry name" value="Flavokinase"/>
    <property type="match status" value="1"/>
</dbReference>
<dbReference type="PANTHER" id="PTHR22749">
    <property type="entry name" value="RIBOFLAVIN KINASE/FMN ADENYLYLTRANSFERASE"/>
    <property type="match status" value="1"/>
</dbReference>
<gene>
    <name evidence="9" type="ORF">A3F29_02755</name>
</gene>
<comment type="catalytic activity">
    <reaction evidence="7">
        <text>riboflavin + ATP = FMN + ADP + H(+)</text>
        <dbReference type="Rhea" id="RHEA:14357"/>
        <dbReference type="ChEBI" id="CHEBI:15378"/>
        <dbReference type="ChEBI" id="CHEBI:30616"/>
        <dbReference type="ChEBI" id="CHEBI:57986"/>
        <dbReference type="ChEBI" id="CHEBI:58210"/>
        <dbReference type="ChEBI" id="CHEBI:456216"/>
        <dbReference type="EC" id="2.7.1.26"/>
    </reaction>
</comment>
<proteinExistence type="predicted"/>
<dbReference type="GO" id="GO:0005524">
    <property type="term" value="F:ATP binding"/>
    <property type="evidence" value="ECO:0007669"/>
    <property type="project" value="UniProtKB-KW"/>
</dbReference>
<keyword evidence="3" id="KW-0288">FMN</keyword>
<dbReference type="GO" id="GO:0009231">
    <property type="term" value="P:riboflavin biosynthetic process"/>
    <property type="evidence" value="ECO:0007669"/>
    <property type="project" value="InterPro"/>
</dbReference>
<dbReference type="Proteomes" id="UP000177199">
    <property type="component" value="Unassembled WGS sequence"/>
</dbReference>
<keyword evidence="4" id="KW-0808">Transferase</keyword>
<evidence type="ECO:0000256" key="1">
    <source>
        <dbReference type="ARBA" id="ARBA00012105"/>
    </source>
</evidence>
<dbReference type="Pfam" id="PF01687">
    <property type="entry name" value="Flavokinase"/>
    <property type="match status" value="1"/>
</dbReference>
<dbReference type="InterPro" id="IPR023465">
    <property type="entry name" value="Riboflavin_kinase_dom_sf"/>
</dbReference>
<evidence type="ECO:0000256" key="6">
    <source>
        <dbReference type="ARBA" id="ARBA00022840"/>
    </source>
</evidence>
<dbReference type="SUPFAM" id="SSF82114">
    <property type="entry name" value="Riboflavin kinase-like"/>
    <property type="match status" value="1"/>
</dbReference>
<evidence type="ECO:0000259" key="8">
    <source>
        <dbReference type="SMART" id="SM00904"/>
    </source>
</evidence>
<accession>A0A1F7HIX9</accession>
<keyword evidence="5" id="KW-0547">Nucleotide-binding</keyword>
<keyword evidence="2" id="KW-0285">Flavoprotein</keyword>
<evidence type="ECO:0000256" key="4">
    <source>
        <dbReference type="ARBA" id="ARBA00022679"/>
    </source>
</evidence>
<evidence type="ECO:0000256" key="5">
    <source>
        <dbReference type="ARBA" id="ARBA00022741"/>
    </source>
</evidence>
<name>A0A1F7HIX9_9BACT</name>
<dbReference type="PANTHER" id="PTHR22749:SF6">
    <property type="entry name" value="RIBOFLAVIN KINASE"/>
    <property type="match status" value="1"/>
</dbReference>
<dbReference type="EC" id="2.7.1.26" evidence="1"/>
<dbReference type="AlphaFoldDB" id="A0A1F7HIX9"/>
<dbReference type="InterPro" id="IPR023468">
    <property type="entry name" value="Riboflavin_kinase"/>
</dbReference>
<sequence length="125" mass="14454">MKFKSFHIKGKGRGKKMGFPTINLKIPEDFTLKDGVYASKVSIDNNIFLGALHFGPVMTFNEWDKTLEIHLIDLVDDKLNSLDKKTIKVEIIKYLRPVMKFNSEKALVNQIEKDVSLIRRIFKLT</sequence>
<protein>
    <recommendedName>
        <fullName evidence="1">riboflavin kinase</fullName>
        <ecNumber evidence="1">2.7.1.26</ecNumber>
    </recommendedName>
</protein>
<comment type="caution">
    <text evidence="9">The sequence shown here is derived from an EMBL/GenBank/DDBJ whole genome shotgun (WGS) entry which is preliminary data.</text>
</comment>
<dbReference type="GO" id="GO:0008531">
    <property type="term" value="F:riboflavin kinase activity"/>
    <property type="evidence" value="ECO:0007669"/>
    <property type="project" value="UniProtKB-EC"/>
</dbReference>
<evidence type="ECO:0000313" key="10">
    <source>
        <dbReference type="Proteomes" id="UP000177199"/>
    </source>
</evidence>
<reference evidence="9 10" key="1">
    <citation type="journal article" date="2016" name="Nat. Commun.">
        <title>Thousands of microbial genomes shed light on interconnected biogeochemical processes in an aquifer system.</title>
        <authorList>
            <person name="Anantharaman K."/>
            <person name="Brown C.T."/>
            <person name="Hug L.A."/>
            <person name="Sharon I."/>
            <person name="Castelle C.J."/>
            <person name="Probst A.J."/>
            <person name="Thomas B.C."/>
            <person name="Singh A."/>
            <person name="Wilkins M.J."/>
            <person name="Karaoz U."/>
            <person name="Brodie E.L."/>
            <person name="Williams K.H."/>
            <person name="Hubbard S.S."/>
            <person name="Banfield J.F."/>
        </authorList>
    </citation>
    <scope>NUCLEOTIDE SEQUENCE [LARGE SCALE GENOMIC DNA]</scope>
</reference>
<evidence type="ECO:0000256" key="3">
    <source>
        <dbReference type="ARBA" id="ARBA00022643"/>
    </source>
</evidence>
<dbReference type="GO" id="GO:0009398">
    <property type="term" value="P:FMN biosynthetic process"/>
    <property type="evidence" value="ECO:0007669"/>
    <property type="project" value="TreeGrafter"/>
</dbReference>
<dbReference type="EMBL" id="MFZV01000036">
    <property type="protein sequence ID" value="OGK30946.1"/>
    <property type="molecule type" value="Genomic_DNA"/>
</dbReference>